<dbReference type="GO" id="GO:0015929">
    <property type="term" value="F:hexosaminidase activity"/>
    <property type="evidence" value="ECO:0007669"/>
    <property type="project" value="UniProtKB-ARBA"/>
</dbReference>
<dbReference type="EMBL" id="QFFI01000025">
    <property type="protein sequence ID" value="PWG61914.1"/>
    <property type="molecule type" value="Genomic_DNA"/>
</dbReference>
<evidence type="ECO:0000256" key="2">
    <source>
        <dbReference type="ARBA" id="ARBA00023295"/>
    </source>
</evidence>
<dbReference type="PANTHER" id="PTHR13170:SF16">
    <property type="entry name" value="PROTEIN O-GLCNACASE"/>
    <property type="match status" value="1"/>
</dbReference>
<dbReference type="InterPro" id="IPR011496">
    <property type="entry name" value="O-GlcNAcase_cat"/>
</dbReference>
<dbReference type="SUPFAM" id="SSF51445">
    <property type="entry name" value="(Trans)glycosidases"/>
    <property type="match status" value="1"/>
</dbReference>
<comment type="caution">
    <text evidence="5">The sequence shown here is derived from an EMBL/GenBank/DDBJ whole genome shotgun (WGS) entry which is preliminary data.</text>
</comment>
<dbReference type="Pfam" id="PF07555">
    <property type="entry name" value="NAGidase"/>
    <property type="match status" value="1"/>
</dbReference>
<gene>
    <name evidence="5" type="ORF">DEM34_14215</name>
</gene>
<comment type="similarity">
    <text evidence="3">Belongs to the glycosyl hydrolase 84 family.</text>
</comment>
<dbReference type="OrthoDB" id="9760892at2"/>
<feature type="domain" description="GH84" evidence="4">
    <location>
        <begin position="2"/>
        <end position="274"/>
    </location>
</feature>
<keyword evidence="6" id="KW-1185">Reference proteome</keyword>
<evidence type="ECO:0000313" key="5">
    <source>
        <dbReference type="EMBL" id="PWG61914.1"/>
    </source>
</evidence>
<dbReference type="Gene3D" id="3.20.20.80">
    <property type="entry name" value="Glycosidases"/>
    <property type="match status" value="1"/>
</dbReference>
<evidence type="ECO:0000259" key="4">
    <source>
        <dbReference type="PROSITE" id="PS52009"/>
    </source>
</evidence>
<proteinExistence type="inferred from homology"/>
<sequence length="353" mass="38550">MPRLGVIEGFYGPAWRWEEREALAATLADHGYRFWHYAPKLDASLREGWREPWPAGQAEAMAAFAGRCRRLGLAFGVGLAPIGFDPAEAGTGHARLAERLGELDAVGIDELVVSFDDVADATPDPAHRQAAVTEWIAARTRARQVLVCPTYYSDDPLLDRLFGARPPDYLAALGRALDPGIGVYWAGEEICPREISPGHLEAVAERLRRRPWLWDNYPVNDGTIACEHLHLRPFTGRPATLAPQLSAHAINPALQPTLSALPALTLPWRYRAGEAFAYGRAFRDAARAVLGDSLAAALAEDLTLLEDAGRQRLGAQATGLRARYAAFDHPAAREVVRWLDGGYRPQQAAPGTA</sequence>
<organism evidence="5 6">
    <name type="scientific">Sediminicurvatus halobius</name>
    <dbReference type="NCBI Taxonomy" id="2182432"/>
    <lineage>
        <taxon>Bacteria</taxon>
        <taxon>Pseudomonadati</taxon>
        <taxon>Pseudomonadota</taxon>
        <taxon>Gammaproteobacteria</taxon>
        <taxon>Chromatiales</taxon>
        <taxon>Ectothiorhodospiraceae</taxon>
        <taxon>Sediminicurvatus</taxon>
    </lineage>
</organism>
<evidence type="ECO:0000313" key="6">
    <source>
        <dbReference type="Proteomes" id="UP000245474"/>
    </source>
</evidence>
<keyword evidence="1 3" id="KW-0378">Hydrolase</keyword>
<dbReference type="PROSITE" id="PS52009">
    <property type="entry name" value="GH84"/>
    <property type="match status" value="1"/>
</dbReference>
<dbReference type="PANTHER" id="PTHR13170">
    <property type="entry name" value="O-GLCNACASE"/>
    <property type="match status" value="1"/>
</dbReference>
<accession>A0A2U2MYX0</accession>
<dbReference type="AlphaFoldDB" id="A0A2U2MYX0"/>
<dbReference type="InterPro" id="IPR051822">
    <property type="entry name" value="Glycosyl_Hydrolase_84"/>
</dbReference>
<keyword evidence="2 3" id="KW-0326">Glycosidase</keyword>
<feature type="active site" description="Proton donor" evidence="3">
    <location>
        <position position="117"/>
    </location>
</feature>
<dbReference type="GO" id="GO:1901135">
    <property type="term" value="P:carbohydrate derivative metabolic process"/>
    <property type="evidence" value="ECO:0007669"/>
    <property type="project" value="UniProtKB-ARBA"/>
</dbReference>
<reference evidence="5 6" key="1">
    <citation type="submission" date="2018-05" db="EMBL/GenBank/DDBJ databases">
        <title>Spiribacter halobius sp. nov., a moderately halophilic bacterium isolated from marine solar saltern.</title>
        <authorList>
            <person name="Zheng W.-S."/>
            <person name="Lu D.-C."/>
            <person name="Du Z.-J."/>
        </authorList>
    </citation>
    <scope>NUCLEOTIDE SEQUENCE [LARGE SCALE GENOMIC DNA]</scope>
    <source>
        <strain evidence="5 6">E85</strain>
    </source>
</reference>
<name>A0A2U2MYX0_9GAMM</name>
<evidence type="ECO:0000256" key="1">
    <source>
        <dbReference type="ARBA" id="ARBA00022801"/>
    </source>
</evidence>
<protein>
    <submittedName>
        <fullName evidence="5">Hyaluronidase</fullName>
    </submittedName>
</protein>
<dbReference type="InterPro" id="IPR017853">
    <property type="entry name" value="GH"/>
</dbReference>
<evidence type="ECO:0000256" key="3">
    <source>
        <dbReference type="PROSITE-ProRule" id="PRU01353"/>
    </source>
</evidence>
<dbReference type="Proteomes" id="UP000245474">
    <property type="component" value="Unassembled WGS sequence"/>
</dbReference>